<organism evidence="1 2">
    <name type="scientific">Mya arenaria</name>
    <name type="common">Soft-shell clam</name>
    <dbReference type="NCBI Taxonomy" id="6604"/>
    <lineage>
        <taxon>Eukaryota</taxon>
        <taxon>Metazoa</taxon>
        <taxon>Spiralia</taxon>
        <taxon>Lophotrochozoa</taxon>
        <taxon>Mollusca</taxon>
        <taxon>Bivalvia</taxon>
        <taxon>Autobranchia</taxon>
        <taxon>Heteroconchia</taxon>
        <taxon>Euheterodonta</taxon>
        <taxon>Imparidentia</taxon>
        <taxon>Neoheterodontei</taxon>
        <taxon>Myida</taxon>
        <taxon>Myoidea</taxon>
        <taxon>Myidae</taxon>
        <taxon>Mya</taxon>
    </lineage>
</organism>
<evidence type="ECO:0000313" key="2">
    <source>
        <dbReference type="Proteomes" id="UP001164746"/>
    </source>
</evidence>
<dbReference type="Proteomes" id="UP001164746">
    <property type="component" value="Chromosome 5"/>
</dbReference>
<gene>
    <name evidence="1" type="ORF">MAR_021203</name>
</gene>
<evidence type="ECO:0000313" key="1">
    <source>
        <dbReference type="EMBL" id="WAR05834.1"/>
    </source>
</evidence>
<feature type="non-terminal residue" evidence="1">
    <location>
        <position position="1"/>
    </location>
</feature>
<proteinExistence type="predicted"/>
<accession>A0ABY7E9H3</accession>
<name>A0ABY7E9H3_MYAAR</name>
<keyword evidence="2" id="KW-1185">Reference proteome</keyword>
<dbReference type="EMBL" id="CP111016">
    <property type="protein sequence ID" value="WAR05834.1"/>
    <property type="molecule type" value="Genomic_DNA"/>
</dbReference>
<reference evidence="1" key="1">
    <citation type="submission" date="2022-11" db="EMBL/GenBank/DDBJ databases">
        <title>Centuries of genome instability and evolution in soft-shell clam transmissible cancer (bioRxiv).</title>
        <authorList>
            <person name="Hart S.F.M."/>
            <person name="Yonemitsu M.A."/>
            <person name="Giersch R.M."/>
            <person name="Beal B.F."/>
            <person name="Arriagada G."/>
            <person name="Davis B.W."/>
            <person name="Ostrander E.A."/>
            <person name="Goff S.P."/>
            <person name="Metzger M.J."/>
        </authorList>
    </citation>
    <scope>NUCLEOTIDE SEQUENCE</scope>
    <source>
        <strain evidence="1">MELC-2E11</strain>
        <tissue evidence="1">Siphon/mantle</tissue>
    </source>
</reference>
<sequence length="98" mass="11106">NQDEQRKRVSEAVARMDTRNALQLTVVPFSSVISREVKSQFHSNMVHREGATNCEHCAVPSTKLSENQTKDVTGILQHSHDFIPNDRMEKDIETVMIG</sequence>
<protein>
    <submittedName>
        <fullName evidence="1">Uncharacterized protein</fullName>
    </submittedName>
</protein>